<dbReference type="Gene3D" id="1.25.40.10">
    <property type="entry name" value="Tetratricopeptide repeat domain"/>
    <property type="match status" value="1"/>
</dbReference>
<comment type="caution">
    <text evidence="5">The sequence shown here is derived from an EMBL/GenBank/DDBJ whole genome shotgun (WGS) entry which is preliminary data.</text>
</comment>
<keyword evidence="6" id="KW-1185">Reference proteome</keyword>
<dbReference type="Gene3D" id="1.10.287.130">
    <property type="match status" value="1"/>
</dbReference>
<dbReference type="InterPro" id="IPR004358">
    <property type="entry name" value="Sig_transdc_His_kin-like_C"/>
</dbReference>
<comment type="catalytic activity">
    <reaction evidence="1">
        <text>ATP + protein L-histidine = ADP + protein N-phospho-L-histidine.</text>
        <dbReference type="EC" id="2.7.13.3"/>
    </reaction>
</comment>
<dbReference type="EC" id="2.7.13.3" evidence="2"/>
<dbReference type="InterPro" id="IPR003594">
    <property type="entry name" value="HATPase_dom"/>
</dbReference>
<evidence type="ECO:0000256" key="2">
    <source>
        <dbReference type="ARBA" id="ARBA00012438"/>
    </source>
</evidence>
<dbReference type="EMBL" id="JAVXZY010000001">
    <property type="protein sequence ID" value="MDT8998437.1"/>
    <property type="molecule type" value="Genomic_DNA"/>
</dbReference>
<evidence type="ECO:0000313" key="5">
    <source>
        <dbReference type="EMBL" id="MDT8998437.1"/>
    </source>
</evidence>
<dbReference type="InterPro" id="IPR011990">
    <property type="entry name" value="TPR-like_helical_dom_sf"/>
</dbReference>
<accession>A0ABU3P805</accession>
<sequence length="767" mass="83138">MQFASPEASQPGQGQDSAMTLARLHAVALAHPRLALPLYQHIEAACLAPEGADPATALEAVCGQFFVLERLGRGGELWQRLHSALEQSRQLHAPQLAARLHEALGRIHYLRAEYGEATQQWSTAVDLAAVAGDARTGVNARIGLGQIHYALGDWASGHRFHADAQGLMAGLDDAYLAGKLALNLGVGLFNQQAFAEADGQFSQGLAAARRARHRDYQAEALWYLARCAQARGDVDGALLRCQQALSLALRIGYAWLQASASATLCELAFSRDDAVEALRAGEQSLAIAKRIGARRLQSAAHRALARLYQSQGKLGAALEQLWLHQGVEAELARHQLPEQVGQLAQYDLSHKGPEEQLLELSNQHWPVDNAEDFQRAVEAMAEAVRAALGLDGLRFWWDEEAKHDFRELRWDGQPAGNLAGAPRYLALMATQTGALALADLSLHPCHQELAALQGAAQSRIELALTVQGRCTALLWLEQHQLRAWTRQDALRASHIAKLYERLLLALDLSLAKQARAQMEQEKITALGRLVAGIAHDVNTPIGVAITAASGMDEAAKQLNRALWAEKVSRNELQRLCTQIGASAELIDRNLQRAAALIGDFKRVAVDQSSGQVLEIALGDYLRSVVTIHGPALRKARAQVELKLEDGLQMTVAAGLLTQVVSNLIMNSLTHGFVRGDGGQITISARREGEMVQLEFADDGVGVSEAVRAHVFEPFFTTKRGQGGSGLGMFIVQDIVNRLHGSISLPPTSKGFCVSMRLPLKPPAEPKA</sequence>
<dbReference type="CDD" id="cd00082">
    <property type="entry name" value="HisKA"/>
    <property type="match status" value="1"/>
</dbReference>
<reference evidence="5" key="1">
    <citation type="submission" date="2023-09" db="EMBL/GenBank/DDBJ databases">
        <title>Paucibacter sp. APW11 Genome sequencing and assembly.</title>
        <authorList>
            <person name="Kim I."/>
        </authorList>
    </citation>
    <scope>NUCLEOTIDE SEQUENCE</scope>
    <source>
        <strain evidence="5">APW11</strain>
    </source>
</reference>
<dbReference type="InterPro" id="IPR003661">
    <property type="entry name" value="HisK_dim/P_dom"/>
</dbReference>
<dbReference type="SMART" id="SM00387">
    <property type="entry name" value="HATPase_c"/>
    <property type="match status" value="1"/>
</dbReference>
<keyword evidence="3" id="KW-0597">Phosphoprotein</keyword>
<dbReference type="PROSITE" id="PS50109">
    <property type="entry name" value="HIS_KIN"/>
    <property type="match status" value="1"/>
</dbReference>
<dbReference type="PANTHER" id="PTHR43065:SF47">
    <property type="match status" value="1"/>
</dbReference>
<dbReference type="RefSeq" id="WP_315648774.1">
    <property type="nucleotide sequence ID" value="NZ_JAVXZY010000001.1"/>
</dbReference>
<dbReference type="SUPFAM" id="SSF48452">
    <property type="entry name" value="TPR-like"/>
    <property type="match status" value="2"/>
</dbReference>
<name>A0ABU3P805_9BURK</name>
<organism evidence="5 6">
    <name type="scientific">Roseateles aquae</name>
    <dbReference type="NCBI Taxonomy" id="3077235"/>
    <lineage>
        <taxon>Bacteria</taxon>
        <taxon>Pseudomonadati</taxon>
        <taxon>Pseudomonadota</taxon>
        <taxon>Betaproteobacteria</taxon>
        <taxon>Burkholderiales</taxon>
        <taxon>Sphaerotilaceae</taxon>
        <taxon>Roseateles</taxon>
    </lineage>
</organism>
<dbReference type="GO" id="GO:0016301">
    <property type="term" value="F:kinase activity"/>
    <property type="evidence" value="ECO:0007669"/>
    <property type="project" value="UniProtKB-KW"/>
</dbReference>
<proteinExistence type="predicted"/>
<dbReference type="InterPro" id="IPR036890">
    <property type="entry name" value="HATPase_C_sf"/>
</dbReference>
<dbReference type="SUPFAM" id="SSF55874">
    <property type="entry name" value="ATPase domain of HSP90 chaperone/DNA topoisomerase II/histidine kinase"/>
    <property type="match status" value="1"/>
</dbReference>
<evidence type="ECO:0000259" key="4">
    <source>
        <dbReference type="PROSITE" id="PS50109"/>
    </source>
</evidence>
<dbReference type="PRINTS" id="PR00344">
    <property type="entry name" value="BCTRLSENSOR"/>
</dbReference>
<feature type="domain" description="Histidine kinase" evidence="4">
    <location>
        <begin position="532"/>
        <end position="761"/>
    </location>
</feature>
<dbReference type="InterPro" id="IPR005467">
    <property type="entry name" value="His_kinase_dom"/>
</dbReference>
<gene>
    <name evidence="5" type="ORF">RQP53_04010</name>
</gene>
<evidence type="ECO:0000313" key="6">
    <source>
        <dbReference type="Proteomes" id="UP001246372"/>
    </source>
</evidence>
<keyword evidence="5" id="KW-0808">Transferase</keyword>
<keyword evidence="5" id="KW-0418">Kinase</keyword>
<evidence type="ECO:0000256" key="1">
    <source>
        <dbReference type="ARBA" id="ARBA00000085"/>
    </source>
</evidence>
<dbReference type="Pfam" id="PF02518">
    <property type="entry name" value="HATPase_c"/>
    <property type="match status" value="1"/>
</dbReference>
<dbReference type="PANTHER" id="PTHR43065">
    <property type="entry name" value="SENSOR HISTIDINE KINASE"/>
    <property type="match status" value="1"/>
</dbReference>
<dbReference type="Gene3D" id="3.30.565.10">
    <property type="entry name" value="Histidine kinase-like ATPase, C-terminal domain"/>
    <property type="match status" value="1"/>
</dbReference>
<evidence type="ECO:0000256" key="3">
    <source>
        <dbReference type="ARBA" id="ARBA00022553"/>
    </source>
</evidence>
<dbReference type="Proteomes" id="UP001246372">
    <property type="component" value="Unassembled WGS sequence"/>
</dbReference>
<protein>
    <recommendedName>
        <fullName evidence="2">histidine kinase</fullName>
        <ecNumber evidence="2">2.7.13.3</ecNumber>
    </recommendedName>
</protein>